<dbReference type="InParanoid" id="T0QQD1"/>
<dbReference type="AlphaFoldDB" id="T0QQD1"/>
<dbReference type="EMBL" id="JH767148">
    <property type="protein sequence ID" value="EQC36090.1"/>
    <property type="molecule type" value="Genomic_DNA"/>
</dbReference>
<dbReference type="SMART" id="SM00220">
    <property type="entry name" value="S_TKc"/>
    <property type="match status" value="1"/>
</dbReference>
<dbReference type="PANTHER" id="PTHR44329:SF214">
    <property type="entry name" value="PROTEIN KINASE DOMAIN-CONTAINING PROTEIN"/>
    <property type="match status" value="1"/>
</dbReference>
<name>T0QQD1_SAPDV</name>
<dbReference type="OrthoDB" id="77576at2759"/>
<keyword evidence="3" id="KW-1185">Reference proteome</keyword>
<feature type="domain" description="Protein kinase" evidence="1">
    <location>
        <begin position="1"/>
        <end position="133"/>
    </location>
</feature>
<dbReference type="PANTHER" id="PTHR44329">
    <property type="entry name" value="SERINE/THREONINE-PROTEIN KINASE TNNI3K-RELATED"/>
    <property type="match status" value="1"/>
</dbReference>
<accession>T0QQD1</accession>
<dbReference type="InterPro" id="IPR011009">
    <property type="entry name" value="Kinase-like_dom_sf"/>
</dbReference>
<dbReference type="GO" id="GO:0005524">
    <property type="term" value="F:ATP binding"/>
    <property type="evidence" value="ECO:0007669"/>
    <property type="project" value="InterPro"/>
</dbReference>
<evidence type="ECO:0000313" key="3">
    <source>
        <dbReference type="Proteomes" id="UP000030762"/>
    </source>
</evidence>
<proteinExistence type="predicted"/>
<dbReference type="InterPro" id="IPR000719">
    <property type="entry name" value="Prot_kinase_dom"/>
</dbReference>
<evidence type="ECO:0000259" key="1">
    <source>
        <dbReference type="PROSITE" id="PS50011"/>
    </source>
</evidence>
<dbReference type="Pfam" id="PF00069">
    <property type="entry name" value="Pkinase"/>
    <property type="match status" value="1"/>
</dbReference>
<dbReference type="InterPro" id="IPR051681">
    <property type="entry name" value="Ser/Thr_Kinases-Pseudokinases"/>
</dbReference>
<protein>
    <recommendedName>
        <fullName evidence="1">Protein kinase domain-containing protein</fullName>
    </recommendedName>
</protein>
<gene>
    <name evidence="2" type="ORF">SDRG_06209</name>
</gene>
<dbReference type="STRING" id="1156394.T0QQD1"/>
<sequence length="154" mass="16851">MHRDLKSLNVLLSSTNYIKVADFGLAREIDLNMTTGAGTRAWTAPEVFTSGGTYDYAADIYSFGVILTELETLQVPYAGMNLFAIIDGVRSGELRPSVSADCAPWFKELVDDCLSFDPTKRSTAIAIIDRLLLNKNTDLLKKPSSSRYATDSAS</sequence>
<dbReference type="GeneID" id="19946936"/>
<reference evidence="2 3" key="1">
    <citation type="submission" date="2012-04" db="EMBL/GenBank/DDBJ databases">
        <title>The Genome Sequence of Saprolegnia declina VS20.</title>
        <authorList>
            <consortium name="The Broad Institute Genome Sequencing Platform"/>
            <person name="Russ C."/>
            <person name="Nusbaum C."/>
            <person name="Tyler B."/>
            <person name="van West P."/>
            <person name="Dieguez-Uribeondo J."/>
            <person name="de Bruijn I."/>
            <person name="Tripathy S."/>
            <person name="Jiang R."/>
            <person name="Young S.K."/>
            <person name="Zeng Q."/>
            <person name="Gargeya S."/>
            <person name="Fitzgerald M."/>
            <person name="Haas B."/>
            <person name="Abouelleil A."/>
            <person name="Alvarado L."/>
            <person name="Arachchi H.M."/>
            <person name="Berlin A."/>
            <person name="Chapman S.B."/>
            <person name="Goldberg J."/>
            <person name="Griggs A."/>
            <person name="Gujja S."/>
            <person name="Hansen M."/>
            <person name="Howarth C."/>
            <person name="Imamovic A."/>
            <person name="Larimer J."/>
            <person name="McCowen C."/>
            <person name="Montmayeur A."/>
            <person name="Murphy C."/>
            <person name="Neiman D."/>
            <person name="Pearson M."/>
            <person name="Priest M."/>
            <person name="Roberts A."/>
            <person name="Saif S."/>
            <person name="Shea T."/>
            <person name="Sisk P."/>
            <person name="Sykes S."/>
            <person name="Wortman J."/>
            <person name="Nusbaum C."/>
            <person name="Birren B."/>
        </authorList>
    </citation>
    <scope>NUCLEOTIDE SEQUENCE [LARGE SCALE GENOMIC DNA]</scope>
    <source>
        <strain evidence="2 3">VS20</strain>
    </source>
</reference>
<dbReference type="PROSITE" id="PS50011">
    <property type="entry name" value="PROTEIN_KINASE_DOM"/>
    <property type="match status" value="1"/>
</dbReference>
<dbReference type="SUPFAM" id="SSF56112">
    <property type="entry name" value="Protein kinase-like (PK-like)"/>
    <property type="match status" value="1"/>
</dbReference>
<dbReference type="GO" id="GO:0004674">
    <property type="term" value="F:protein serine/threonine kinase activity"/>
    <property type="evidence" value="ECO:0007669"/>
    <property type="project" value="TreeGrafter"/>
</dbReference>
<dbReference type="VEuPathDB" id="FungiDB:SDRG_06209"/>
<dbReference type="eggNOG" id="KOG0192">
    <property type="taxonomic scope" value="Eukaryota"/>
</dbReference>
<dbReference type="Proteomes" id="UP000030762">
    <property type="component" value="Unassembled WGS sequence"/>
</dbReference>
<dbReference type="Gene3D" id="1.10.510.10">
    <property type="entry name" value="Transferase(Phosphotransferase) domain 1"/>
    <property type="match status" value="1"/>
</dbReference>
<dbReference type="OMA" id="ADCAPWF"/>
<dbReference type="RefSeq" id="XP_008610196.1">
    <property type="nucleotide sequence ID" value="XM_008611974.1"/>
</dbReference>
<organism evidence="2 3">
    <name type="scientific">Saprolegnia diclina (strain VS20)</name>
    <dbReference type="NCBI Taxonomy" id="1156394"/>
    <lineage>
        <taxon>Eukaryota</taxon>
        <taxon>Sar</taxon>
        <taxon>Stramenopiles</taxon>
        <taxon>Oomycota</taxon>
        <taxon>Saprolegniomycetes</taxon>
        <taxon>Saprolegniales</taxon>
        <taxon>Saprolegniaceae</taxon>
        <taxon>Saprolegnia</taxon>
    </lineage>
</organism>
<evidence type="ECO:0000313" key="2">
    <source>
        <dbReference type="EMBL" id="EQC36090.1"/>
    </source>
</evidence>